<gene>
    <name evidence="1" type="ORF">SDC9_109846</name>
</gene>
<comment type="caution">
    <text evidence="1">The sequence shown here is derived from an EMBL/GenBank/DDBJ whole genome shotgun (WGS) entry which is preliminary data.</text>
</comment>
<dbReference type="AlphaFoldDB" id="A0A645BD37"/>
<dbReference type="EMBL" id="VSSQ01019150">
    <property type="protein sequence ID" value="MPM62968.1"/>
    <property type="molecule type" value="Genomic_DNA"/>
</dbReference>
<name>A0A645BD37_9ZZZZ</name>
<organism evidence="1">
    <name type="scientific">bioreactor metagenome</name>
    <dbReference type="NCBI Taxonomy" id="1076179"/>
    <lineage>
        <taxon>unclassified sequences</taxon>
        <taxon>metagenomes</taxon>
        <taxon>ecological metagenomes</taxon>
    </lineage>
</organism>
<sequence length="91" mass="10151">MTSYMPNKAPSGSISISINKGLLTNPNFNLDSNGDIYRIKMGEVIGEIDETVLLEKLVKISDASIIDKFKLKESEIMKINNSLIFQMALEK</sequence>
<reference evidence="1" key="1">
    <citation type="submission" date="2019-08" db="EMBL/GenBank/DDBJ databases">
        <authorList>
            <person name="Kucharzyk K."/>
            <person name="Murdoch R.W."/>
            <person name="Higgins S."/>
            <person name="Loffler F."/>
        </authorList>
    </citation>
    <scope>NUCLEOTIDE SEQUENCE</scope>
</reference>
<evidence type="ECO:0000313" key="1">
    <source>
        <dbReference type="EMBL" id="MPM62968.1"/>
    </source>
</evidence>
<protein>
    <submittedName>
        <fullName evidence="1">Uncharacterized protein</fullName>
    </submittedName>
</protein>
<proteinExistence type="predicted"/>
<accession>A0A645BD37</accession>